<organism evidence="2 3">
    <name type="scientific">Romanomermis culicivorax</name>
    <name type="common">Nematode worm</name>
    <dbReference type="NCBI Taxonomy" id="13658"/>
    <lineage>
        <taxon>Eukaryota</taxon>
        <taxon>Metazoa</taxon>
        <taxon>Ecdysozoa</taxon>
        <taxon>Nematoda</taxon>
        <taxon>Enoplea</taxon>
        <taxon>Dorylaimia</taxon>
        <taxon>Mermithida</taxon>
        <taxon>Mermithoidea</taxon>
        <taxon>Mermithidae</taxon>
        <taxon>Romanomermis</taxon>
    </lineage>
</organism>
<keyword evidence="2" id="KW-1185">Reference proteome</keyword>
<dbReference type="AlphaFoldDB" id="A0A915IFJ0"/>
<proteinExistence type="predicted"/>
<dbReference type="WBParaSite" id="nRc.2.0.1.t11996-RA">
    <property type="protein sequence ID" value="nRc.2.0.1.t11996-RA"/>
    <property type="gene ID" value="nRc.2.0.1.g11996"/>
</dbReference>
<reference evidence="3" key="1">
    <citation type="submission" date="2022-11" db="UniProtKB">
        <authorList>
            <consortium name="WormBaseParasite"/>
        </authorList>
    </citation>
    <scope>IDENTIFICATION</scope>
</reference>
<dbReference type="Proteomes" id="UP000887565">
    <property type="component" value="Unplaced"/>
</dbReference>
<feature type="region of interest" description="Disordered" evidence="1">
    <location>
        <begin position="1"/>
        <end position="58"/>
    </location>
</feature>
<name>A0A915IFJ0_ROMCU</name>
<accession>A0A915IFJ0</accession>
<sequence length="104" mass="11539">MAKVKQTARKSTGTNAKLLSQKTMLNRKLQTKKSQKISISSDSGTSVVKTPKKKKQFRRRPIMTSVIGLVLKLKSRPNPEDLMTQYLSRSSSRSDPFVSIASAA</sequence>
<protein>
    <submittedName>
        <fullName evidence="3">Uncharacterized protein</fullName>
    </submittedName>
</protein>
<evidence type="ECO:0000313" key="3">
    <source>
        <dbReference type="WBParaSite" id="nRc.2.0.1.t11996-RA"/>
    </source>
</evidence>
<evidence type="ECO:0000313" key="2">
    <source>
        <dbReference type="Proteomes" id="UP000887565"/>
    </source>
</evidence>
<evidence type="ECO:0000256" key="1">
    <source>
        <dbReference type="SAM" id="MobiDB-lite"/>
    </source>
</evidence>
<feature type="compositionally biased region" description="Polar residues" evidence="1">
    <location>
        <begin position="9"/>
        <end position="24"/>
    </location>
</feature>
<feature type="compositionally biased region" description="Low complexity" evidence="1">
    <location>
        <begin position="36"/>
        <end position="49"/>
    </location>
</feature>